<proteinExistence type="predicted"/>
<protein>
    <submittedName>
        <fullName evidence="1">Uncharacterized protein</fullName>
    </submittedName>
</protein>
<evidence type="ECO:0000313" key="1">
    <source>
        <dbReference type="EMBL" id="KOF94340.1"/>
    </source>
</evidence>
<organism evidence="1">
    <name type="scientific">Octopus bimaculoides</name>
    <name type="common">California two-spotted octopus</name>
    <dbReference type="NCBI Taxonomy" id="37653"/>
    <lineage>
        <taxon>Eukaryota</taxon>
        <taxon>Metazoa</taxon>
        <taxon>Spiralia</taxon>
        <taxon>Lophotrochozoa</taxon>
        <taxon>Mollusca</taxon>
        <taxon>Cephalopoda</taxon>
        <taxon>Coleoidea</taxon>
        <taxon>Octopodiformes</taxon>
        <taxon>Octopoda</taxon>
        <taxon>Incirrata</taxon>
        <taxon>Octopodidae</taxon>
        <taxon>Octopus</taxon>
    </lineage>
</organism>
<sequence>MNCTYCLQHCSCSRQRHLEPVHSNNHKSRFYSSFTAVLKAKRHECQVCN</sequence>
<reference evidence="1" key="1">
    <citation type="submission" date="2015-07" db="EMBL/GenBank/DDBJ databases">
        <title>MeaNS - Measles Nucleotide Surveillance Program.</title>
        <authorList>
            <person name="Tran T."/>
            <person name="Druce J."/>
        </authorList>
    </citation>
    <scope>NUCLEOTIDE SEQUENCE</scope>
    <source>
        <strain evidence="1">UCB-OBI-ISO-001</strain>
        <tissue evidence="1">Gonad</tissue>
    </source>
</reference>
<dbReference type="EMBL" id="KQ416979">
    <property type="protein sequence ID" value="KOF94340.1"/>
    <property type="molecule type" value="Genomic_DNA"/>
</dbReference>
<dbReference type="AlphaFoldDB" id="A0A0L8HZX2"/>
<name>A0A0L8HZX2_OCTBM</name>
<accession>A0A0L8HZX2</accession>
<gene>
    <name evidence="1" type="ORF">OCBIM_22001996mg</name>
</gene>